<proteinExistence type="predicted"/>
<gene>
    <name evidence="2" type="ORF">DV515_00007367</name>
</gene>
<protein>
    <submittedName>
        <fullName evidence="2">Uncharacterized protein</fullName>
    </submittedName>
</protein>
<reference evidence="2 3" key="1">
    <citation type="journal article" date="2018" name="Proc. R. Soc. B">
        <title>A non-coding region near Follistatin controls head colour polymorphism in the Gouldian finch.</title>
        <authorList>
            <person name="Toomey M.B."/>
            <person name="Marques C.I."/>
            <person name="Andrade P."/>
            <person name="Araujo P.M."/>
            <person name="Sabatino S."/>
            <person name="Gazda M.A."/>
            <person name="Afonso S."/>
            <person name="Lopes R.J."/>
            <person name="Corbo J.C."/>
            <person name="Carneiro M."/>
        </authorList>
    </citation>
    <scope>NUCLEOTIDE SEQUENCE [LARGE SCALE GENOMIC DNA]</scope>
    <source>
        <strain evidence="2">Red01</strain>
        <tissue evidence="2">Muscle</tissue>
    </source>
</reference>
<keyword evidence="3" id="KW-1185">Reference proteome</keyword>
<dbReference type="EMBL" id="QUSF01000019">
    <property type="protein sequence ID" value="RLW02303.1"/>
    <property type="molecule type" value="Genomic_DNA"/>
</dbReference>
<dbReference type="AlphaFoldDB" id="A0A3L8SI92"/>
<accession>A0A3L8SI92</accession>
<organism evidence="2 3">
    <name type="scientific">Chloebia gouldiae</name>
    <name type="common">Gouldian finch</name>
    <name type="synonym">Erythrura gouldiae</name>
    <dbReference type="NCBI Taxonomy" id="44316"/>
    <lineage>
        <taxon>Eukaryota</taxon>
        <taxon>Metazoa</taxon>
        <taxon>Chordata</taxon>
        <taxon>Craniata</taxon>
        <taxon>Vertebrata</taxon>
        <taxon>Euteleostomi</taxon>
        <taxon>Archelosauria</taxon>
        <taxon>Archosauria</taxon>
        <taxon>Dinosauria</taxon>
        <taxon>Saurischia</taxon>
        <taxon>Theropoda</taxon>
        <taxon>Coelurosauria</taxon>
        <taxon>Aves</taxon>
        <taxon>Neognathae</taxon>
        <taxon>Neoaves</taxon>
        <taxon>Telluraves</taxon>
        <taxon>Australaves</taxon>
        <taxon>Passeriformes</taxon>
        <taxon>Passeroidea</taxon>
        <taxon>Passeridae</taxon>
        <taxon>Chloebia</taxon>
    </lineage>
</organism>
<evidence type="ECO:0000313" key="2">
    <source>
        <dbReference type="EMBL" id="RLW02303.1"/>
    </source>
</evidence>
<evidence type="ECO:0000313" key="3">
    <source>
        <dbReference type="Proteomes" id="UP000276834"/>
    </source>
</evidence>
<name>A0A3L8SI92_CHLGU</name>
<dbReference type="Proteomes" id="UP000276834">
    <property type="component" value="Unassembled WGS sequence"/>
</dbReference>
<evidence type="ECO:0000256" key="1">
    <source>
        <dbReference type="SAM" id="MobiDB-lite"/>
    </source>
</evidence>
<sequence>MCVPQAPSHGRRERPGNSRAHSQLLKPCTSCITRKELTCQGNWLRGFLHKIAATGVQ</sequence>
<comment type="caution">
    <text evidence="2">The sequence shown here is derived from an EMBL/GenBank/DDBJ whole genome shotgun (WGS) entry which is preliminary data.</text>
</comment>
<feature type="region of interest" description="Disordered" evidence="1">
    <location>
        <begin position="1"/>
        <end position="22"/>
    </location>
</feature>